<reference evidence="1" key="1">
    <citation type="journal article" date="2015" name="Nature">
        <title>Complex archaea that bridge the gap between prokaryotes and eukaryotes.</title>
        <authorList>
            <person name="Spang A."/>
            <person name="Saw J.H."/>
            <person name="Jorgensen S.L."/>
            <person name="Zaremba-Niedzwiedzka K."/>
            <person name="Martijn J."/>
            <person name="Lind A.E."/>
            <person name="van Eijk R."/>
            <person name="Schleper C."/>
            <person name="Guy L."/>
            <person name="Ettema T.J."/>
        </authorList>
    </citation>
    <scope>NUCLEOTIDE SEQUENCE</scope>
</reference>
<dbReference type="AlphaFoldDB" id="A0A0F9RT23"/>
<accession>A0A0F9RT23</accession>
<comment type="caution">
    <text evidence="1">The sequence shown here is derived from an EMBL/GenBank/DDBJ whole genome shotgun (WGS) entry which is preliminary data.</text>
</comment>
<name>A0A0F9RT23_9ZZZZ</name>
<proteinExistence type="predicted"/>
<protein>
    <submittedName>
        <fullName evidence="1">Uncharacterized protein</fullName>
    </submittedName>
</protein>
<evidence type="ECO:0000313" key="1">
    <source>
        <dbReference type="EMBL" id="KKN28146.1"/>
    </source>
</evidence>
<organism evidence="1">
    <name type="scientific">marine sediment metagenome</name>
    <dbReference type="NCBI Taxonomy" id="412755"/>
    <lineage>
        <taxon>unclassified sequences</taxon>
        <taxon>metagenomes</taxon>
        <taxon>ecological metagenomes</taxon>
    </lineage>
</organism>
<sequence length="113" mass="12869">MDIQNELREVINEDIKAHGIGHTLTSVRDGIQDVSDGYSQQATTVHWDIIVSFFDEILRGPVNTLEGNTKNYHEYCHPDVCAYRRKQLGHKENCQSLERGYPSHQCSCSFSEG</sequence>
<gene>
    <name evidence="1" type="ORF">LCGC14_0857120</name>
</gene>
<dbReference type="EMBL" id="LAZR01002584">
    <property type="protein sequence ID" value="KKN28146.1"/>
    <property type="molecule type" value="Genomic_DNA"/>
</dbReference>